<evidence type="ECO:0000313" key="2">
    <source>
        <dbReference type="Proteomes" id="UP000006898"/>
    </source>
</evidence>
<dbReference type="EMBL" id="FP565575">
    <property type="protein sequence ID" value="CBE69510.1"/>
    <property type="molecule type" value="Genomic_DNA"/>
</dbReference>
<accession>D5MJC8</accession>
<protein>
    <submittedName>
        <fullName evidence="1">Uncharacterized protein</fullName>
    </submittedName>
</protein>
<dbReference type="STRING" id="671143.DAMO_2441"/>
<reference evidence="1 2" key="1">
    <citation type="journal article" date="2010" name="Nature">
        <title>Nitrite-driven anaerobic methane oxidation by oxygenic bacteria.</title>
        <authorList>
            <person name="Ettwig K.F."/>
            <person name="Butler M.K."/>
            <person name="Le Paslier D."/>
            <person name="Pelletier E."/>
            <person name="Mangenot S."/>
            <person name="Kuypers M.M.M."/>
            <person name="Schreiber F."/>
            <person name="Dutilh B.E."/>
            <person name="Zedelius J."/>
            <person name="de Beer D."/>
            <person name="Gloerich J."/>
            <person name="Wessels H.J.C.T."/>
            <person name="van Allen T."/>
            <person name="Luesken F."/>
            <person name="Wu M."/>
            <person name="van de Pas-Schoonen K.T."/>
            <person name="Op den Camp H.J.M."/>
            <person name="Janssen-Megens E.M."/>
            <person name="Francoijs K-J."/>
            <person name="Stunnenberg H."/>
            <person name="Weissenbach J."/>
            <person name="Jetten M.S.M."/>
            <person name="Strous M."/>
        </authorList>
    </citation>
    <scope>NUCLEOTIDE SEQUENCE [LARGE SCALE GENOMIC DNA]</scope>
</reference>
<gene>
    <name evidence="1" type="ORF">DAMO_2441</name>
</gene>
<proteinExistence type="predicted"/>
<name>D5MJC8_METO1</name>
<organism evidence="1 2">
    <name type="scientific">Methylomirabilis oxygeniifera</name>
    <dbReference type="NCBI Taxonomy" id="671143"/>
    <lineage>
        <taxon>Bacteria</taxon>
        <taxon>Candidatus Methylomirabilota</taxon>
        <taxon>Candidatus Methylomirabilia</taxon>
        <taxon>Candidatus Methylomirabilales</taxon>
        <taxon>Candidatus Methylomirabilaceae</taxon>
        <taxon>Candidatus Methylomirabilis</taxon>
    </lineage>
</organism>
<dbReference type="KEGG" id="mox:DAMO_2441"/>
<dbReference type="AlphaFoldDB" id="D5MJC8"/>
<evidence type="ECO:0000313" key="1">
    <source>
        <dbReference type="EMBL" id="CBE69510.1"/>
    </source>
</evidence>
<sequence length="114" mass="12271">MPGTHDRISTGNGVGLVTDTVSPLRATVTSAKAYFIVMLPEVRLRALGDRRKRLTGDAGCAIVTPILRSKAPLQVRTEVRKPAYAKLEMVSSGRGCFRAPHQQSALNSGAPWLT</sequence>
<dbReference type="HOGENOM" id="CLU_2116538_0_0_0"/>
<dbReference type="Proteomes" id="UP000006898">
    <property type="component" value="Chromosome"/>
</dbReference>